<sequence length="55" mass="5782">MNIRTVSVNGRTGIVVGTRTNKAGDVTRGILWDDADVIGWIPAGSIDSAVSLAKR</sequence>
<evidence type="ECO:0000313" key="2">
    <source>
        <dbReference type="Proteomes" id="UP000241925"/>
    </source>
</evidence>
<keyword evidence="2" id="KW-1185">Reference proteome</keyword>
<accession>A0A2L1IW22</accession>
<gene>
    <name evidence="1" type="ORF">SEA_BILLNYE_241</name>
</gene>
<organism evidence="1 2">
    <name type="scientific">Streptomyces phage BillNye</name>
    <dbReference type="NCBI Taxonomy" id="2079426"/>
    <lineage>
        <taxon>Viruses</taxon>
        <taxon>Duplodnaviria</taxon>
        <taxon>Heunggongvirae</taxon>
        <taxon>Uroviricota</taxon>
        <taxon>Caudoviricetes</taxon>
        <taxon>Stanwilliamsviridae</taxon>
        <taxon>Loccivirinae</taxon>
        <taxon>Wilnyevirus</taxon>
        <taxon>Wilnyevirus billnye</taxon>
    </lineage>
</organism>
<evidence type="ECO:0000313" key="1">
    <source>
        <dbReference type="EMBL" id="AVD99410.1"/>
    </source>
</evidence>
<proteinExistence type="predicted"/>
<name>A0A2L1IW22_9CAUD</name>
<protein>
    <submittedName>
        <fullName evidence="1">Uncharacterized protein</fullName>
    </submittedName>
</protein>
<dbReference type="Proteomes" id="UP000241925">
    <property type="component" value="Segment"/>
</dbReference>
<dbReference type="EMBL" id="MG757153">
    <property type="protein sequence ID" value="AVD99410.1"/>
    <property type="molecule type" value="Genomic_DNA"/>
</dbReference>
<reference evidence="1 2" key="1">
    <citation type="submission" date="2018-01" db="EMBL/GenBank/DDBJ databases">
        <authorList>
            <person name="Grinwald M.F."/>
            <person name="Tasoff P."/>
            <person name="Simpson K.F."/>
            <person name="Vasser A."/>
            <person name="Shaffer C.D."/>
            <person name="Weston-Hafer K.A."/>
            <person name="Russell D.A."/>
            <person name="Pope W.H."/>
            <person name="Jacobs-Sera D."/>
            <person name="Hendrix R.W."/>
            <person name="Hatfull G.F."/>
        </authorList>
    </citation>
    <scope>NUCLEOTIDE SEQUENCE [LARGE SCALE GENOMIC DNA]</scope>
</reference>